<proteinExistence type="predicted"/>
<dbReference type="HOGENOM" id="CLU_2366118_0_0_2"/>
<name>I3R5D9_HALMT</name>
<evidence type="ECO:0000313" key="1">
    <source>
        <dbReference type="EMBL" id="AFK19449.1"/>
    </source>
</evidence>
<organism evidence="1 2">
    <name type="scientific">Haloferax mediterranei (strain ATCC 33500 / DSM 1411 / JCM 8866 / NBRC 14739 / NCIMB 2177 / R-4)</name>
    <name type="common">Halobacterium mediterranei</name>
    <dbReference type="NCBI Taxonomy" id="523841"/>
    <lineage>
        <taxon>Archaea</taxon>
        <taxon>Methanobacteriati</taxon>
        <taxon>Methanobacteriota</taxon>
        <taxon>Stenosarchaea group</taxon>
        <taxon>Halobacteria</taxon>
        <taxon>Halobacteriales</taxon>
        <taxon>Haloferacaceae</taxon>
        <taxon>Haloferax</taxon>
    </lineage>
</organism>
<dbReference type="KEGG" id="hme:HFX_1744"/>
<dbReference type="EMBL" id="CP001868">
    <property type="protein sequence ID" value="AFK19449.1"/>
    <property type="molecule type" value="Genomic_DNA"/>
</dbReference>
<accession>I3R5D9</accession>
<protein>
    <submittedName>
        <fullName evidence="1">Uncharacterized protein</fullName>
    </submittedName>
</protein>
<dbReference type="AlphaFoldDB" id="I3R5D9"/>
<evidence type="ECO:0000313" key="2">
    <source>
        <dbReference type="Proteomes" id="UP000006469"/>
    </source>
</evidence>
<gene>
    <name evidence="1" type="ordered locus">HFX_1744</name>
</gene>
<dbReference type="Proteomes" id="UP000006469">
    <property type="component" value="Chromosome"/>
</dbReference>
<reference evidence="1 2" key="1">
    <citation type="journal article" date="2012" name="J. Bacteriol.">
        <title>Complete genome sequence of the metabolically versatile halophilic archaeon Haloferax mediterranei, a poly(3-hydroxybutyrate-co-3-hydroxyvalerate) producer.</title>
        <authorList>
            <person name="Han J."/>
            <person name="Zhang F."/>
            <person name="Hou J."/>
            <person name="Liu X."/>
            <person name="Li M."/>
            <person name="Liu H."/>
            <person name="Cai L."/>
            <person name="Zhang B."/>
            <person name="Chen Y."/>
            <person name="Zhou J."/>
            <person name="Hu S."/>
            <person name="Xiang H."/>
        </authorList>
    </citation>
    <scope>NUCLEOTIDE SEQUENCE [LARGE SCALE GENOMIC DNA]</scope>
    <source>
        <strain evidence="2">ATCC 33500 / DSM 1411 / JCM 8866 / NBRC 14739 / NCIMB 2177 / R-4</strain>
    </source>
</reference>
<sequence length="95" mass="10425">MEVDIFGSDDTDLRHVEMDGPDSVKRFRYLGVRLPLVGTGFVAEDDALALERELSGVVDIPVEDYLIVGFAHVDIGVTRRTSLDGIAPVGPRRPM</sequence>